<dbReference type="PROSITE" id="PS51421">
    <property type="entry name" value="RAS"/>
    <property type="match status" value="1"/>
</dbReference>
<dbReference type="InterPro" id="IPR027417">
    <property type="entry name" value="P-loop_NTPase"/>
</dbReference>
<gene>
    <name evidence="4" type="ORF">ANN_18642</name>
</gene>
<proteinExistence type="inferred from homology"/>
<dbReference type="PANTHER" id="PTHR47981">
    <property type="entry name" value="RAB FAMILY"/>
    <property type="match status" value="1"/>
</dbReference>
<keyword evidence="5" id="KW-1185">Reference proteome</keyword>
<dbReference type="InterPro" id="IPR001806">
    <property type="entry name" value="Small_GTPase"/>
</dbReference>
<organism evidence="4 5">
    <name type="scientific">Periplaneta americana</name>
    <name type="common">American cockroach</name>
    <name type="synonym">Blatta americana</name>
    <dbReference type="NCBI Taxonomy" id="6978"/>
    <lineage>
        <taxon>Eukaryota</taxon>
        <taxon>Metazoa</taxon>
        <taxon>Ecdysozoa</taxon>
        <taxon>Arthropoda</taxon>
        <taxon>Hexapoda</taxon>
        <taxon>Insecta</taxon>
        <taxon>Pterygota</taxon>
        <taxon>Neoptera</taxon>
        <taxon>Polyneoptera</taxon>
        <taxon>Dictyoptera</taxon>
        <taxon>Blattodea</taxon>
        <taxon>Blattoidea</taxon>
        <taxon>Blattidae</taxon>
        <taxon>Blattinae</taxon>
        <taxon>Periplaneta</taxon>
    </lineage>
</organism>
<evidence type="ECO:0000256" key="2">
    <source>
        <dbReference type="ARBA" id="ARBA00022741"/>
    </source>
</evidence>
<dbReference type="Pfam" id="PF00071">
    <property type="entry name" value="Ras"/>
    <property type="match status" value="1"/>
</dbReference>
<evidence type="ECO:0000313" key="5">
    <source>
        <dbReference type="Proteomes" id="UP001148838"/>
    </source>
</evidence>
<dbReference type="Proteomes" id="UP001148838">
    <property type="component" value="Unassembled WGS sequence"/>
</dbReference>
<dbReference type="SMART" id="SM00175">
    <property type="entry name" value="RAB"/>
    <property type="match status" value="1"/>
</dbReference>
<comment type="caution">
    <text evidence="4">The sequence shown here is derived from an EMBL/GenBank/DDBJ whole genome shotgun (WGS) entry which is preliminary data.</text>
</comment>
<evidence type="ECO:0000256" key="1">
    <source>
        <dbReference type="ARBA" id="ARBA00006270"/>
    </source>
</evidence>
<name>A0ABQ8SPB1_PERAM</name>
<accession>A0ABQ8SPB1</accession>
<comment type="similarity">
    <text evidence="1">Belongs to the small GTPase superfamily. Rab family.</text>
</comment>
<dbReference type="EMBL" id="JAJSOF020000023">
    <property type="protein sequence ID" value="KAJ4436016.1"/>
    <property type="molecule type" value="Genomic_DNA"/>
</dbReference>
<dbReference type="PROSITE" id="PS51419">
    <property type="entry name" value="RAB"/>
    <property type="match status" value="1"/>
</dbReference>
<dbReference type="PANTHER" id="PTHR47981:SF42">
    <property type="entry name" value="RAS-RELATED PROTEIN RAB-7L1-LIKE ISOFORM X1"/>
    <property type="match status" value="1"/>
</dbReference>
<evidence type="ECO:0000256" key="3">
    <source>
        <dbReference type="ARBA" id="ARBA00023134"/>
    </source>
</evidence>
<keyword evidence="2" id="KW-0547">Nucleotide-binding</keyword>
<sequence length="344" mass="39749">MFHVTAHYTSRASCLTYTCFHVCFGMSERTHLVFWPSVGETRQNSLHWEETHRLQKEETLDEDSGPESDVQVYPVNPVMETSEYTIYMLRSIVIPEKLYKVIVIGDPTVGKTSFVQRYVQNSFRKDYKGTVGVDFALKIVKWSDKQTVKLQLWDIAAHLKPESPFPNFSLTNYIDSAEISSISSGTSEYITRNVKDNDRDHCSNEGPDFDPHNSSSHTTAELWREYLTFHVLQTGQERFTWMTRVYYKDCHGCVLMFDLTNKNSFVNTHKWKRDVDAKCTLPDGNPIPCILLANKVGNCEIVRCDLPHRQVDQMEIESFYKENSFIGWTETSAKEGLMVNDSMK</sequence>
<dbReference type="Gene3D" id="3.40.50.300">
    <property type="entry name" value="P-loop containing nucleotide triphosphate hydrolases"/>
    <property type="match status" value="1"/>
</dbReference>
<evidence type="ECO:0000313" key="4">
    <source>
        <dbReference type="EMBL" id="KAJ4436016.1"/>
    </source>
</evidence>
<dbReference type="SUPFAM" id="SSF52540">
    <property type="entry name" value="P-loop containing nucleoside triphosphate hydrolases"/>
    <property type="match status" value="1"/>
</dbReference>
<keyword evidence="3" id="KW-0342">GTP-binding</keyword>
<dbReference type="PRINTS" id="PR00449">
    <property type="entry name" value="RASTRNSFRMNG"/>
</dbReference>
<dbReference type="SMART" id="SM00173">
    <property type="entry name" value="RAS"/>
    <property type="match status" value="1"/>
</dbReference>
<reference evidence="4 5" key="1">
    <citation type="journal article" date="2022" name="Allergy">
        <title>Genome assembly and annotation of Periplaneta americana reveal a comprehensive cockroach allergen profile.</title>
        <authorList>
            <person name="Wang L."/>
            <person name="Xiong Q."/>
            <person name="Saelim N."/>
            <person name="Wang L."/>
            <person name="Nong W."/>
            <person name="Wan A.T."/>
            <person name="Shi M."/>
            <person name="Liu X."/>
            <person name="Cao Q."/>
            <person name="Hui J.H.L."/>
            <person name="Sookrung N."/>
            <person name="Leung T.F."/>
            <person name="Tungtrongchitr A."/>
            <person name="Tsui S.K.W."/>
        </authorList>
    </citation>
    <scope>NUCLEOTIDE SEQUENCE [LARGE SCALE GENOMIC DNA]</scope>
    <source>
        <strain evidence="4">PWHHKU_190912</strain>
    </source>
</reference>
<dbReference type="Pfam" id="PF08477">
    <property type="entry name" value="Roc"/>
    <property type="match status" value="1"/>
</dbReference>
<protein>
    <submittedName>
        <fullName evidence="4">Uncharacterized protein</fullName>
    </submittedName>
</protein>